<reference evidence="1" key="1">
    <citation type="submission" date="2020-08" db="EMBL/GenBank/DDBJ databases">
        <title>Multicomponent nature underlies the extraordinary mechanical properties of spider dragline silk.</title>
        <authorList>
            <person name="Kono N."/>
            <person name="Nakamura H."/>
            <person name="Mori M."/>
            <person name="Yoshida Y."/>
            <person name="Ohtoshi R."/>
            <person name="Malay A.D."/>
            <person name="Moran D.A.P."/>
            <person name="Tomita M."/>
            <person name="Numata K."/>
            <person name="Arakawa K."/>
        </authorList>
    </citation>
    <scope>NUCLEOTIDE SEQUENCE</scope>
</reference>
<dbReference type="Proteomes" id="UP000886998">
    <property type="component" value="Unassembled WGS sequence"/>
</dbReference>
<sequence>MPSRLKLHSSGNSTCMASLVAQSIVGGTIVKNGHVADGWLLSRRAHAAHDRVEGLRLPTPPKPSCGHFRGDGYSLSHLRFPRINQHVLQFPGVLALLVRLVCIPRQTNRFL</sequence>
<proteinExistence type="predicted"/>
<evidence type="ECO:0000313" key="2">
    <source>
        <dbReference type="Proteomes" id="UP000886998"/>
    </source>
</evidence>
<evidence type="ECO:0000313" key="1">
    <source>
        <dbReference type="EMBL" id="GFY70564.1"/>
    </source>
</evidence>
<organism evidence="1 2">
    <name type="scientific">Trichonephila inaurata madagascariensis</name>
    <dbReference type="NCBI Taxonomy" id="2747483"/>
    <lineage>
        <taxon>Eukaryota</taxon>
        <taxon>Metazoa</taxon>
        <taxon>Ecdysozoa</taxon>
        <taxon>Arthropoda</taxon>
        <taxon>Chelicerata</taxon>
        <taxon>Arachnida</taxon>
        <taxon>Araneae</taxon>
        <taxon>Araneomorphae</taxon>
        <taxon>Entelegynae</taxon>
        <taxon>Araneoidea</taxon>
        <taxon>Nephilidae</taxon>
        <taxon>Trichonephila</taxon>
        <taxon>Trichonephila inaurata</taxon>
    </lineage>
</organism>
<accession>A0A8X7CFP5</accession>
<dbReference type="AlphaFoldDB" id="A0A8X7CFP5"/>
<name>A0A8X7CFP5_9ARAC</name>
<dbReference type="EMBL" id="BMAV01018329">
    <property type="protein sequence ID" value="GFY70564.1"/>
    <property type="molecule type" value="Genomic_DNA"/>
</dbReference>
<gene>
    <name evidence="1" type="ORF">TNIN_485481</name>
</gene>
<comment type="caution">
    <text evidence="1">The sequence shown here is derived from an EMBL/GenBank/DDBJ whole genome shotgun (WGS) entry which is preliminary data.</text>
</comment>
<keyword evidence="2" id="KW-1185">Reference proteome</keyword>
<protein>
    <submittedName>
        <fullName evidence="1">Uncharacterized protein</fullName>
    </submittedName>
</protein>